<keyword evidence="2" id="KW-1185">Reference proteome</keyword>
<accession>A0ABN2RD49</accession>
<evidence type="ECO:0000313" key="2">
    <source>
        <dbReference type="Proteomes" id="UP001500571"/>
    </source>
</evidence>
<reference evidence="1 2" key="1">
    <citation type="journal article" date="2019" name="Int. J. Syst. Evol. Microbiol.">
        <title>The Global Catalogue of Microorganisms (GCM) 10K type strain sequencing project: providing services to taxonomists for standard genome sequencing and annotation.</title>
        <authorList>
            <consortium name="The Broad Institute Genomics Platform"/>
            <consortium name="The Broad Institute Genome Sequencing Center for Infectious Disease"/>
            <person name="Wu L."/>
            <person name="Ma J."/>
        </authorList>
    </citation>
    <scope>NUCLEOTIDE SEQUENCE [LARGE SCALE GENOMIC DNA]</scope>
    <source>
        <strain evidence="1 2">JCM 15309</strain>
    </source>
</reference>
<dbReference type="InterPro" id="IPR036249">
    <property type="entry name" value="Thioredoxin-like_sf"/>
</dbReference>
<evidence type="ECO:0000313" key="1">
    <source>
        <dbReference type="EMBL" id="GAA1967085.1"/>
    </source>
</evidence>
<name>A0ABN2RD49_9ACTN</name>
<dbReference type="EMBL" id="BAAAPB010000003">
    <property type="protein sequence ID" value="GAA1967085.1"/>
    <property type="molecule type" value="Genomic_DNA"/>
</dbReference>
<organism evidence="1 2">
    <name type="scientific">Nocardioides panacihumi</name>
    <dbReference type="NCBI Taxonomy" id="400774"/>
    <lineage>
        <taxon>Bacteria</taxon>
        <taxon>Bacillati</taxon>
        <taxon>Actinomycetota</taxon>
        <taxon>Actinomycetes</taxon>
        <taxon>Propionibacteriales</taxon>
        <taxon>Nocardioidaceae</taxon>
        <taxon>Nocardioides</taxon>
    </lineage>
</organism>
<gene>
    <name evidence="1" type="ORF">GCM10009798_29280</name>
</gene>
<dbReference type="InterPro" id="IPR009737">
    <property type="entry name" value="Aim32/Apd1-like"/>
</dbReference>
<dbReference type="RefSeq" id="WP_344045975.1">
    <property type="nucleotide sequence ID" value="NZ_BAAAPB010000003.1"/>
</dbReference>
<dbReference type="SUPFAM" id="SSF52833">
    <property type="entry name" value="Thioredoxin-like"/>
    <property type="match status" value="1"/>
</dbReference>
<comment type="caution">
    <text evidence="1">The sequence shown here is derived from an EMBL/GenBank/DDBJ whole genome shotgun (WGS) entry which is preliminary data.</text>
</comment>
<dbReference type="Proteomes" id="UP001500571">
    <property type="component" value="Unassembled WGS sequence"/>
</dbReference>
<dbReference type="Pfam" id="PF06999">
    <property type="entry name" value="Suc_Fer-like"/>
    <property type="match status" value="1"/>
</dbReference>
<dbReference type="Gene3D" id="3.40.30.10">
    <property type="entry name" value="Glutaredoxin"/>
    <property type="match status" value="1"/>
</dbReference>
<proteinExistence type="predicted"/>
<dbReference type="CDD" id="cd03062">
    <property type="entry name" value="TRX_Fd_Sucrase"/>
    <property type="match status" value="1"/>
</dbReference>
<protein>
    <submittedName>
        <fullName evidence="1">Sucrase ferredoxin</fullName>
    </submittedName>
</protein>
<sequence length="309" mass="32735">MTTSVPGGQAADRWRCAAASLERDEPVAGTATHVRTWLLVEHVGPWGSTALLDARLPDGVGAELRRRAQEHRAKILLIRRYSSKPSTGEGIRVFAAYADPVAPRLESGVVADARDALDLDLGAFRAGGTTGLPPYDGEIYCVCTNGRHDTCCAELGRPVAKALAQAHPEETWEVSHVGGDRFAGNMVLLPHGLYYGRLDPDSALSVVAAHRAGDLSLDRLRGRSSYPMAAQAAEIALRHELGLTGIAAVRVAGLSVDGDVTRVVFEAGSSGYAVSVRTTRSADASARLTCKAARAEPVPRHDVIGMAEL</sequence>